<comment type="caution">
    <text evidence="4">The sequence shown here is derived from an EMBL/GenBank/DDBJ whole genome shotgun (WGS) entry which is preliminary data.</text>
</comment>
<organism evidence="4 5">
    <name type="scientific">Maritalea porphyrae</name>
    <dbReference type="NCBI Taxonomy" id="880732"/>
    <lineage>
        <taxon>Bacteria</taxon>
        <taxon>Pseudomonadati</taxon>
        <taxon>Pseudomonadota</taxon>
        <taxon>Alphaproteobacteria</taxon>
        <taxon>Hyphomicrobiales</taxon>
        <taxon>Devosiaceae</taxon>
        <taxon>Maritalea</taxon>
    </lineage>
</organism>
<evidence type="ECO:0000259" key="3">
    <source>
        <dbReference type="PROSITE" id="PS50894"/>
    </source>
</evidence>
<dbReference type="SUPFAM" id="SSF47226">
    <property type="entry name" value="Histidine-containing phosphotransfer domain, HPT domain"/>
    <property type="match status" value="1"/>
</dbReference>
<sequence>MAKAAALAVTTGSAFSQGDHPRWIDLVFLGRQTMGKKSLEIEILKLFKSQIEIHLTQLATLEDGAQLRVRLHTIKGAAHGVGAIEVGQLAAKAEKELMTNGTVQPGAIDRLRQALQETANFITDLLED</sequence>
<evidence type="ECO:0000256" key="2">
    <source>
        <dbReference type="PROSITE-ProRule" id="PRU00110"/>
    </source>
</evidence>
<reference evidence="4" key="2">
    <citation type="submission" date="2023-01" db="EMBL/GenBank/DDBJ databases">
        <title>Draft genome sequence of Maritalea porphyrae strain NBRC 107169.</title>
        <authorList>
            <person name="Sun Q."/>
            <person name="Mori K."/>
        </authorList>
    </citation>
    <scope>NUCLEOTIDE SEQUENCE</scope>
    <source>
        <strain evidence="4">NBRC 107169</strain>
    </source>
</reference>
<dbReference type="Gene3D" id="1.20.120.160">
    <property type="entry name" value="HPT domain"/>
    <property type="match status" value="1"/>
</dbReference>
<dbReference type="Pfam" id="PF01627">
    <property type="entry name" value="Hpt"/>
    <property type="match status" value="1"/>
</dbReference>
<evidence type="ECO:0000313" key="4">
    <source>
        <dbReference type="EMBL" id="GLQ18879.1"/>
    </source>
</evidence>
<dbReference type="EMBL" id="BSNI01000002">
    <property type="protein sequence ID" value="GLQ18879.1"/>
    <property type="molecule type" value="Genomic_DNA"/>
</dbReference>
<accession>A0ABQ5UVG1</accession>
<proteinExistence type="predicted"/>
<dbReference type="PROSITE" id="PS50894">
    <property type="entry name" value="HPT"/>
    <property type="match status" value="1"/>
</dbReference>
<keyword evidence="1" id="KW-0902">Two-component regulatory system</keyword>
<evidence type="ECO:0000313" key="5">
    <source>
        <dbReference type="Proteomes" id="UP001161405"/>
    </source>
</evidence>
<feature type="domain" description="HPt" evidence="3">
    <location>
        <begin position="32"/>
        <end position="128"/>
    </location>
</feature>
<dbReference type="InterPro" id="IPR008207">
    <property type="entry name" value="Sig_transdc_His_kin_Hpt_dom"/>
</dbReference>
<dbReference type="InterPro" id="IPR036641">
    <property type="entry name" value="HPT_dom_sf"/>
</dbReference>
<feature type="modified residue" description="Phosphohistidine" evidence="2">
    <location>
        <position position="72"/>
    </location>
</feature>
<keyword evidence="5" id="KW-1185">Reference proteome</keyword>
<dbReference type="RefSeq" id="WP_284365985.1">
    <property type="nucleotide sequence ID" value="NZ_BSNI01000002.1"/>
</dbReference>
<gene>
    <name evidence="4" type="ORF">GCM10007879_31280</name>
</gene>
<name>A0ABQ5UVG1_9HYPH</name>
<evidence type="ECO:0000256" key="1">
    <source>
        <dbReference type="ARBA" id="ARBA00023012"/>
    </source>
</evidence>
<keyword evidence="2" id="KW-0597">Phosphoprotein</keyword>
<protein>
    <recommendedName>
        <fullName evidence="3">HPt domain-containing protein</fullName>
    </recommendedName>
</protein>
<dbReference type="Proteomes" id="UP001161405">
    <property type="component" value="Unassembled WGS sequence"/>
</dbReference>
<reference evidence="4" key="1">
    <citation type="journal article" date="2014" name="Int. J. Syst. Evol. Microbiol.">
        <title>Complete genome of a new Firmicutes species belonging to the dominant human colonic microbiota ('Ruminococcus bicirculans') reveals two chromosomes and a selective capacity to utilize plant glucans.</title>
        <authorList>
            <consortium name="NISC Comparative Sequencing Program"/>
            <person name="Wegmann U."/>
            <person name="Louis P."/>
            <person name="Goesmann A."/>
            <person name="Henrissat B."/>
            <person name="Duncan S.H."/>
            <person name="Flint H.J."/>
        </authorList>
    </citation>
    <scope>NUCLEOTIDE SEQUENCE</scope>
    <source>
        <strain evidence="4">NBRC 107169</strain>
    </source>
</reference>